<gene>
    <name evidence="2" type="ORF">J2X21_004201</name>
</gene>
<protein>
    <submittedName>
        <fullName evidence="2">Uncharacterized protein</fullName>
    </submittedName>
</protein>
<name>A0ABU2AEZ4_9BURK</name>
<sequence length="72" mass="7795">MQTNEHEAMTRPPGSGPESSAQRDVQVGIAGLFDLRRDLDNPENIDDNVRAGVDVAGTNLWVLFFAILVASV</sequence>
<dbReference type="EMBL" id="JAVDXV010000008">
    <property type="protein sequence ID" value="MDR7335037.1"/>
    <property type="molecule type" value="Genomic_DNA"/>
</dbReference>
<dbReference type="Proteomes" id="UP001180825">
    <property type="component" value="Unassembled WGS sequence"/>
</dbReference>
<evidence type="ECO:0000256" key="1">
    <source>
        <dbReference type="SAM" id="MobiDB-lite"/>
    </source>
</evidence>
<feature type="region of interest" description="Disordered" evidence="1">
    <location>
        <begin position="1"/>
        <end position="23"/>
    </location>
</feature>
<accession>A0ABU2AEZ4</accession>
<organism evidence="2 3">
    <name type="scientific">Roseateles asaccharophilus</name>
    <dbReference type="NCBI Taxonomy" id="582607"/>
    <lineage>
        <taxon>Bacteria</taxon>
        <taxon>Pseudomonadati</taxon>
        <taxon>Pseudomonadota</taxon>
        <taxon>Betaproteobacteria</taxon>
        <taxon>Burkholderiales</taxon>
        <taxon>Sphaerotilaceae</taxon>
        <taxon>Roseateles</taxon>
    </lineage>
</organism>
<evidence type="ECO:0000313" key="3">
    <source>
        <dbReference type="Proteomes" id="UP001180825"/>
    </source>
</evidence>
<evidence type="ECO:0000313" key="2">
    <source>
        <dbReference type="EMBL" id="MDR7335037.1"/>
    </source>
</evidence>
<dbReference type="RefSeq" id="WP_310331821.1">
    <property type="nucleotide sequence ID" value="NZ_JAVDXV010000008.1"/>
</dbReference>
<keyword evidence="3" id="KW-1185">Reference proteome</keyword>
<comment type="caution">
    <text evidence="2">The sequence shown here is derived from an EMBL/GenBank/DDBJ whole genome shotgun (WGS) entry which is preliminary data.</text>
</comment>
<proteinExistence type="predicted"/>
<reference evidence="2 3" key="1">
    <citation type="submission" date="2023-07" db="EMBL/GenBank/DDBJ databases">
        <title>Sorghum-associated microbial communities from plants grown in Nebraska, USA.</title>
        <authorList>
            <person name="Schachtman D."/>
        </authorList>
    </citation>
    <scope>NUCLEOTIDE SEQUENCE [LARGE SCALE GENOMIC DNA]</scope>
    <source>
        <strain evidence="2 3">BE316</strain>
    </source>
</reference>